<dbReference type="RefSeq" id="XP_030538801.1">
    <property type="nucleotide sequence ID" value="XM_030682941.2"/>
</dbReference>
<evidence type="ECO:0000256" key="1">
    <source>
        <dbReference type="ARBA" id="ARBA00038362"/>
    </source>
</evidence>
<dbReference type="CDD" id="cd07067">
    <property type="entry name" value="HP_PGM_like"/>
    <property type="match status" value="1"/>
</dbReference>
<feature type="region of interest" description="Disordered" evidence="4">
    <location>
        <begin position="118"/>
        <end position="151"/>
    </location>
</feature>
<evidence type="ECO:0000313" key="6">
    <source>
        <dbReference type="RefSeq" id="XP_030538801.1"/>
    </source>
</evidence>
<comment type="similarity">
    <text evidence="1">Belongs to the phosphoglycerate mutase family.</text>
</comment>
<evidence type="ECO:0000313" key="5">
    <source>
        <dbReference type="Proteomes" id="UP000827889"/>
    </source>
</evidence>
<accession>A0A8B8PVJ7</accession>
<feature type="binding site" evidence="3">
    <location>
        <begin position="36"/>
        <end position="43"/>
    </location>
    <ligand>
        <name>substrate</name>
    </ligand>
</feature>
<feature type="active site" description="Tele-phosphohistidine intermediate" evidence="2">
    <location>
        <position position="37"/>
    </location>
</feature>
<dbReference type="InterPro" id="IPR050275">
    <property type="entry name" value="PGM_Phosphatase"/>
</dbReference>
<gene>
    <name evidence="6" type="primary">LOC125312425</name>
</gene>
<dbReference type="PANTHER" id="PTHR48100">
    <property type="entry name" value="BROAD-SPECIFICITY PHOSPHATASE YOR283W-RELATED"/>
    <property type="match status" value="1"/>
</dbReference>
<dbReference type="Gene3D" id="3.40.50.1240">
    <property type="entry name" value="Phosphoglycerate mutase-like"/>
    <property type="match status" value="1"/>
</dbReference>
<dbReference type="PROSITE" id="PS00175">
    <property type="entry name" value="PG_MUTASE"/>
    <property type="match status" value="1"/>
</dbReference>
<dbReference type="AlphaFoldDB" id="A0A8B8PVJ7"/>
<dbReference type="Pfam" id="PF00300">
    <property type="entry name" value="His_Phos_1"/>
    <property type="match status" value="1"/>
</dbReference>
<dbReference type="InterPro" id="IPR029033">
    <property type="entry name" value="His_PPase_superfam"/>
</dbReference>
<dbReference type="OrthoDB" id="354304at2759"/>
<evidence type="ECO:0000256" key="3">
    <source>
        <dbReference type="PIRSR" id="PIRSR613078-2"/>
    </source>
</evidence>
<feature type="binding site" evidence="3">
    <location>
        <position position="87"/>
    </location>
    <ligand>
        <name>substrate</name>
    </ligand>
</feature>
<dbReference type="SUPFAM" id="SSF53254">
    <property type="entry name" value="Phosphoglycerate mutase-like"/>
    <property type="match status" value="1"/>
</dbReference>
<dbReference type="GO" id="GO:0005829">
    <property type="term" value="C:cytosol"/>
    <property type="evidence" value="ECO:0007669"/>
    <property type="project" value="TreeGrafter"/>
</dbReference>
<evidence type="ECO:0000256" key="4">
    <source>
        <dbReference type="SAM" id="MobiDB-lite"/>
    </source>
</evidence>
<dbReference type="GO" id="GO:0016791">
    <property type="term" value="F:phosphatase activity"/>
    <property type="evidence" value="ECO:0007669"/>
    <property type="project" value="TreeGrafter"/>
</dbReference>
<reference evidence="6" key="1">
    <citation type="submission" date="2025-08" db="UniProtKB">
        <authorList>
            <consortium name="RefSeq"/>
        </authorList>
    </citation>
    <scope>IDENTIFICATION</scope>
    <source>
        <tissue evidence="6">Leaf</tissue>
    </source>
</reference>
<name>A0A8B8PVJ7_9MYRT</name>
<keyword evidence="5" id="KW-1185">Reference proteome</keyword>
<evidence type="ECO:0000256" key="2">
    <source>
        <dbReference type="PIRSR" id="PIRSR613078-1"/>
    </source>
</evidence>
<feature type="compositionally biased region" description="Basic and acidic residues" evidence="4">
    <location>
        <begin position="133"/>
        <end position="151"/>
    </location>
</feature>
<dbReference type="KEGG" id="rarg:125312425"/>
<dbReference type="Proteomes" id="UP000827889">
    <property type="component" value="Chromosome 11"/>
</dbReference>
<organism evidence="5 6">
    <name type="scientific">Rhodamnia argentea</name>
    <dbReference type="NCBI Taxonomy" id="178133"/>
    <lineage>
        <taxon>Eukaryota</taxon>
        <taxon>Viridiplantae</taxon>
        <taxon>Streptophyta</taxon>
        <taxon>Embryophyta</taxon>
        <taxon>Tracheophyta</taxon>
        <taxon>Spermatophyta</taxon>
        <taxon>Magnoliopsida</taxon>
        <taxon>eudicotyledons</taxon>
        <taxon>Gunneridae</taxon>
        <taxon>Pentapetalae</taxon>
        <taxon>rosids</taxon>
        <taxon>malvids</taxon>
        <taxon>Myrtales</taxon>
        <taxon>Myrtaceae</taxon>
        <taxon>Myrtoideae</taxon>
        <taxon>Myrteae</taxon>
        <taxon>Australasian group</taxon>
        <taxon>Rhodamnia</taxon>
    </lineage>
</organism>
<feature type="active site" description="Proton donor/acceptor" evidence="2">
    <location>
        <position position="112"/>
    </location>
</feature>
<dbReference type="PANTHER" id="PTHR48100:SF34">
    <property type="entry name" value="PHOSPHOGLYCERATE MUTASE-LIKE PROTEIN 4"/>
    <property type="match status" value="1"/>
</dbReference>
<dbReference type="InterPro" id="IPR001345">
    <property type="entry name" value="PG/BPGM_mutase_AS"/>
</dbReference>
<proteinExistence type="inferred from homology"/>
<dbReference type="InterPro" id="IPR013078">
    <property type="entry name" value="His_Pase_superF_clade-1"/>
</dbReference>
<dbReference type="SMART" id="SM00855">
    <property type="entry name" value="PGAM"/>
    <property type="match status" value="1"/>
</dbReference>
<sequence>MPTCDSVSDAFELNHERDDAQSVAITSDRAEIILVRHGQTESNVEKRIQGHLDVELTEAGRQQARAVADRLAKEGEISAIYSSDLKRATDTAELIAMACGGVNVIKDPDLRERNAGTLLQGLKRSAAPQKQPEAYRSRERDQEIPGGGESKDQLYRRCTTCLQNIGLNHKGERVVVVTHGGVFGSLYRMVHPNEGNSGPRIENTSIGILHLFGGDNWVVKSWGDISHLNQTKEKL</sequence>
<protein>
    <submittedName>
        <fullName evidence="6">Phosphoglycerate mutase-like protein 4</fullName>
    </submittedName>
</protein>